<dbReference type="RefSeq" id="WP_173264103.1">
    <property type="nucleotide sequence ID" value="NZ_BLLG01000005.1"/>
</dbReference>
<dbReference type="GO" id="GO:0016810">
    <property type="term" value="F:hydrolase activity, acting on carbon-nitrogen (but not peptide) bonds"/>
    <property type="evidence" value="ECO:0007669"/>
    <property type="project" value="InterPro"/>
</dbReference>
<reference evidence="1 2" key="1">
    <citation type="submission" date="2020-02" db="EMBL/GenBank/DDBJ databases">
        <title>Whole Genome Shotgun Sequence of Streptomyces sp. strain CWH03.</title>
        <authorList>
            <person name="Dohra H."/>
            <person name="Kodani S."/>
            <person name="Yamamura H."/>
        </authorList>
    </citation>
    <scope>NUCLEOTIDE SEQUENCE [LARGE SCALE GENOMIC DNA]</scope>
    <source>
        <strain evidence="1 2">CWH03</strain>
    </source>
</reference>
<name>A0A6A0AXD8_9ACTN</name>
<evidence type="ECO:0000313" key="2">
    <source>
        <dbReference type="Proteomes" id="UP000484988"/>
    </source>
</evidence>
<gene>
    <name evidence="1" type="ORF">SCWH03_24730</name>
</gene>
<dbReference type="EMBL" id="BLLG01000005">
    <property type="protein sequence ID" value="GFH36247.1"/>
    <property type="molecule type" value="Genomic_DNA"/>
</dbReference>
<accession>A0A6A0AXD8</accession>
<sequence length="217" mass="22560">MLTIHAADLLLPGGRGVPVPGGAVAVLGSGIAAVGGYGDVAAAYPRARVRRWPGVLTPGLCNRYGPELLERAYHPDPREADELGAEPLTGPALAALDMTEARWGASARRGAQRMLAHGTVAVAGDFRCRAVLDAVVRAGLVREERFTEPEGRPSLDPFAGRPAAEAFRAPLGPGGGGADFAVFDVPHGGDPLAALHEYGARSCVATVLGGRLVYRRR</sequence>
<dbReference type="AlphaFoldDB" id="A0A6A0AXD8"/>
<proteinExistence type="predicted"/>
<organism evidence="1 2">
    <name type="scientific">Streptomyces pacificus</name>
    <dbReference type="NCBI Taxonomy" id="2705029"/>
    <lineage>
        <taxon>Bacteria</taxon>
        <taxon>Bacillati</taxon>
        <taxon>Actinomycetota</taxon>
        <taxon>Actinomycetes</taxon>
        <taxon>Kitasatosporales</taxon>
        <taxon>Streptomycetaceae</taxon>
        <taxon>Streptomyces</taxon>
    </lineage>
</organism>
<dbReference type="SUPFAM" id="SSF51338">
    <property type="entry name" value="Composite domain of metallo-dependent hydrolases"/>
    <property type="match status" value="1"/>
</dbReference>
<protein>
    <submittedName>
        <fullName evidence="1">Uncharacterized protein</fullName>
    </submittedName>
</protein>
<dbReference type="Proteomes" id="UP000484988">
    <property type="component" value="Unassembled WGS sequence"/>
</dbReference>
<dbReference type="InterPro" id="IPR011059">
    <property type="entry name" value="Metal-dep_hydrolase_composite"/>
</dbReference>
<evidence type="ECO:0000313" key="1">
    <source>
        <dbReference type="EMBL" id="GFH36247.1"/>
    </source>
</evidence>
<keyword evidence="2" id="KW-1185">Reference proteome</keyword>
<comment type="caution">
    <text evidence="1">The sequence shown here is derived from an EMBL/GenBank/DDBJ whole genome shotgun (WGS) entry which is preliminary data.</text>
</comment>